<accession>A0ABU9W6X9</accession>
<dbReference type="PANTHER" id="PTHR47623:SF1">
    <property type="entry name" value="OS09G0287300 PROTEIN"/>
    <property type="match status" value="1"/>
</dbReference>
<feature type="region of interest" description="Disordered" evidence="1">
    <location>
        <begin position="15"/>
        <end position="39"/>
    </location>
</feature>
<dbReference type="RefSeq" id="WP_342115330.1">
    <property type="nucleotide sequence ID" value="NZ_JBCAUN010000003.1"/>
</dbReference>
<evidence type="ECO:0000313" key="2">
    <source>
        <dbReference type="EMBL" id="MEN1947759.1"/>
    </source>
</evidence>
<dbReference type="InterPro" id="IPR013078">
    <property type="entry name" value="His_Pase_superF_clade-1"/>
</dbReference>
<dbReference type="Gene3D" id="3.40.50.1240">
    <property type="entry name" value="Phosphoglycerate mutase-like"/>
    <property type="match status" value="1"/>
</dbReference>
<name>A0ABU9W6X9_9MICO</name>
<dbReference type="Proteomes" id="UP001425155">
    <property type="component" value="Unassembled WGS sequence"/>
</dbReference>
<evidence type="ECO:0000313" key="3">
    <source>
        <dbReference type="Proteomes" id="UP001425155"/>
    </source>
</evidence>
<gene>
    <name evidence="2" type="ORF">WJX64_14470</name>
</gene>
<protein>
    <submittedName>
        <fullName evidence="2">Histidine phosphatase family protein</fullName>
    </submittedName>
</protein>
<dbReference type="CDD" id="cd07067">
    <property type="entry name" value="HP_PGM_like"/>
    <property type="match status" value="1"/>
</dbReference>
<dbReference type="EMBL" id="JBCLVG010000003">
    <property type="protein sequence ID" value="MEN1947759.1"/>
    <property type="molecule type" value="Genomic_DNA"/>
</dbReference>
<keyword evidence="3" id="KW-1185">Reference proteome</keyword>
<comment type="caution">
    <text evidence="2">The sequence shown here is derived from an EMBL/GenBank/DDBJ whole genome shotgun (WGS) entry which is preliminary data.</text>
</comment>
<reference evidence="2 3" key="1">
    <citation type="submission" date="2024-03" db="EMBL/GenBank/DDBJ databases">
        <title>YIM 134122 draft genome.</title>
        <authorList>
            <person name="Zuo S."/>
            <person name="Xiong L."/>
        </authorList>
    </citation>
    <scope>NUCLEOTIDE SEQUENCE [LARGE SCALE GENOMIC DNA]</scope>
    <source>
        <strain evidence="2 3">YIM 134122</strain>
    </source>
</reference>
<dbReference type="Pfam" id="PF00300">
    <property type="entry name" value="His_Phos_1"/>
    <property type="match status" value="1"/>
</dbReference>
<sequence length="175" mass="19131">MKTLVIVRHAKSDWDDPDLSDHQRPLNNRGQRDAPRMGRRMRERGLAPDVVFSSSAVRALTTATIIAEELGYAIDRIRVLDRLYGASPATMLDVIAELDETDADVDASSSTVLVVAHDPGMSDLAAHFTMDRGPEAIAAMPTCAVAEFTFDADQWTGLAERRPTAVRFDSPAHAN</sequence>
<evidence type="ECO:0000256" key="1">
    <source>
        <dbReference type="SAM" id="MobiDB-lite"/>
    </source>
</evidence>
<feature type="compositionally biased region" description="Basic and acidic residues" evidence="1">
    <location>
        <begin position="15"/>
        <end position="36"/>
    </location>
</feature>
<dbReference type="SUPFAM" id="SSF53254">
    <property type="entry name" value="Phosphoglycerate mutase-like"/>
    <property type="match status" value="1"/>
</dbReference>
<dbReference type="PANTHER" id="PTHR47623">
    <property type="entry name" value="OS09G0287300 PROTEIN"/>
    <property type="match status" value="1"/>
</dbReference>
<dbReference type="InterPro" id="IPR029033">
    <property type="entry name" value="His_PPase_superfam"/>
</dbReference>
<proteinExistence type="predicted"/>
<organism evidence="2 3">
    <name type="scientific">Leifsonia stereocauli</name>
    <dbReference type="NCBI Taxonomy" id="3134136"/>
    <lineage>
        <taxon>Bacteria</taxon>
        <taxon>Bacillati</taxon>
        <taxon>Actinomycetota</taxon>
        <taxon>Actinomycetes</taxon>
        <taxon>Micrococcales</taxon>
        <taxon>Microbacteriaceae</taxon>
        <taxon>Leifsonia</taxon>
    </lineage>
</organism>